<evidence type="ECO:0000313" key="1">
    <source>
        <dbReference type="EMBL" id="RAJ88082.1"/>
    </source>
</evidence>
<sequence length="296" mass="34210">MLNIHRPKPGDEALYHLTSANRTIVGGRLMEFVQQKVVRMKMIGEDKGDTIYEYQLLAQQLEGTAVIHEWAMDMEILQSPLKIVLDEAGQLKDIRNLFEIREKWETSYVTHLRRKYKHMKEGLEELIAATDALLKDKPRFLQSLQGYSGWRFFFQDNFDGQPGSHQQHLLLHGFFGQVDLPLSVEATWTEEYGIGEYSCQLETKGKLDESKFDRKMFARMLKDLTGMFNVSAQLDVSMEEQLQYDKQHWLLAGELYLETKVADWYSVASAHVLERIDTARADELKKNFNVAAAPTA</sequence>
<protein>
    <submittedName>
        <fullName evidence="1">Uncharacterized protein</fullName>
    </submittedName>
</protein>
<reference evidence="1 2" key="1">
    <citation type="submission" date="2018-06" db="EMBL/GenBank/DDBJ databases">
        <title>Genomic Encyclopedia of Archaeal and Bacterial Type Strains, Phase II (KMG-II): from individual species to whole genera.</title>
        <authorList>
            <person name="Goeker M."/>
        </authorList>
    </citation>
    <scope>NUCLEOTIDE SEQUENCE [LARGE SCALE GENOMIC DNA]</scope>
    <source>
        <strain evidence="1 2">DSM 29821</strain>
    </source>
</reference>
<gene>
    <name evidence="1" type="ORF">CLV59_101847</name>
</gene>
<accession>A0A327WDU5</accession>
<name>A0A327WDU5_9BACT</name>
<dbReference type="AlphaFoldDB" id="A0A327WDU5"/>
<proteinExistence type="predicted"/>
<dbReference type="OrthoDB" id="642327at2"/>
<dbReference type="RefSeq" id="WP_111590734.1">
    <property type="nucleotide sequence ID" value="NZ_QLMA01000001.1"/>
</dbReference>
<evidence type="ECO:0000313" key="2">
    <source>
        <dbReference type="Proteomes" id="UP000249819"/>
    </source>
</evidence>
<dbReference type="Proteomes" id="UP000249819">
    <property type="component" value="Unassembled WGS sequence"/>
</dbReference>
<comment type="caution">
    <text evidence="1">The sequence shown here is derived from an EMBL/GenBank/DDBJ whole genome shotgun (WGS) entry which is preliminary data.</text>
</comment>
<dbReference type="EMBL" id="QLMA01000001">
    <property type="protein sequence ID" value="RAJ88082.1"/>
    <property type="molecule type" value="Genomic_DNA"/>
</dbReference>
<keyword evidence="2" id="KW-1185">Reference proteome</keyword>
<organism evidence="1 2">
    <name type="scientific">Chitinophaga dinghuensis</name>
    <dbReference type="NCBI Taxonomy" id="1539050"/>
    <lineage>
        <taxon>Bacteria</taxon>
        <taxon>Pseudomonadati</taxon>
        <taxon>Bacteroidota</taxon>
        <taxon>Chitinophagia</taxon>
        <taxon>Chitinophagales</taxon>
        <taxon>Chitinophagaceae</taxon>
        <taxon>Chitinophaga</taxon>
    </lineage>
</organism>